<protein>
    <submittedName>
        <fullName evidence="12">Cytochrome P450 716B1</fullName>
    </submittedName>
</protein>
<dbReference type="CDD" id="cd11043">
    <property type="entry name" value="CYP90-like"/>
    <property type="match status" value="1"/>
</dbReference>
<keyword evidence="9 10" id="KW-0349">Heme</keyword>
<proteinExistence type="inferred from homology"/>
<evidence type="ECO:0000256" key="1">
    <source>
        <dbReference type="ARBA" id="ARBA00001971"/>
    </source>
</evidence>
<evidence type="ECO:0000256" key="11">
    <source>
        <dbReference type="SAM" id="Phobius"/>
    </source>
</evidence>
<evidence type="ECO:0000256" key="7">
    <source>
        <dbReference type="ARBA" id="ARBA00023002"/>
    </source>
</evidence>
<dbReference type="AlphaFoldDB" id="A0A061GEY5"/>
<dbReference type="Proteomes" id="UP000026915">
    <property type="component" value="Chromosome 6"/>
</dbReference>
<dbReference type="Pfam" id="PF00067">
    <property type="entry name" value="p450"/>
    <property type="match status" value="1"/>
</dbReference>
<dbReference type="STRING" id="3641.A0A061GEY5"/>
<evidence type="ECO:0000256" key="4">
    <source>
        <dbReference type="ARBA" id="ARBA00022692"/>
    </source>
</evidence>
<organism evidence="12 13">
    <name type="scientific">Theobroma cacao</name>
    <name type="common">Cacao</name>
    <name type="synonym">Cocoa</name>
    <dbReference type="NCBI Taxonomy" id="3641"/>
    <lineage>
        <taxon>Eukaryota</taxon>
        <taxon>Viridiplantae</taxon>
        <taxon>Streptophyta</taxon>
        <taxon>Embryophyta</taxon>
        <taxon>Tracheophyta</taxon>
        <taxon>Spermatophyta</taxon>
        <taxon>Magnoliopsida</taxon>
        <taxon>eudicotyledons</taxon>
        <taxon>Gunneridae</taxon>
        <taxon>Pentapetalae</taxon>
        <taxon>rosids</taxon>
        <taxon>malvids</taxon>
        <taxon>Malvales</taxon>
        <taxon>Malvaceae</taxon>
        <taxon>Byttnerioideae</taxon>
        <taxon>Theobroma</taxon>
    </lineage>
</organism>
<dbReference type="Gramene" id="EOY25599">
    <property type="protein sequence ID" value="EOY25599"/>
    <property type="gene ID" value="TCM_026980"/>
</dbReference>
<comment type="similarity">
    <text evidence="3 10">Belongs to the cytochrome P450 family.</text>
</comment>
<keyword evidence="13" id="KW-1185">Reference proteome</keyword>
<evidence type="ECO:0000256" key="10">
    <source>
        <dbReference type="RuleBase" id="RU000461"/>
    </source>
</evidence>
<dbReference type="SUPFAM" id="SSF48264">
    <property type="entry name" value="Cytochrome P450"/>
    <property type="match status" value="1"/>
</dbReference>
<evidence type="ECO:0000256" key="8">
    <source>
        <dbReference type="ARBA" id="ARBA00023004"/>
    </source>
</evidence>
<dbReference type="InterPro" id="IPR002401">
    <property type="entry name" value="Cyt_P450_E_grp-I"/>
</dbReference>
<dbReference type="PANTHER" id="PTHR24286:SF88">
    <property type="entry name" value="BETA-AMYRIN 28-OXIDASE-LIKE"/>
    <property type="match status" value="1"/>
</dbReference>
<dbReference type="GO" id="GO:0016705">
    <property type="term" value="F:oxidoreductase activity, acting on paired donors, with incorporation or reduction of molecular oxygen"/>
    <property type="evidence" value="ECO:0007669"/>
    <property type="project" value="InterPro"/>
</dbReference>
<name>A0A061GEY5_THECC</name>
<comment type="cofactor">
    <cofactor evidence="1 9">
        <name>heme</name>
        <dbReference type="ChEBI" id="CHEBI:30413"/>
    </cofactor>
</comment>
<dbReference type="FunFam" id="1.10.630.10:FF:000022">
    <property type="entry name" value="Taxadiene 5-alpha hydroxylase"/>
    <property type="match status" value="1"/>
</dbReference>
<keyword evidence="4 11" id="KW-0812">Transmembrane</keyword>
<dbReference type="EMBL" id="CM001884">
    <property type="protein sequence ID" value="EOY25599.1"/>
    <property type="molecule type" value="Genomic_DNA"/>
</dbReference>
<dbReference type="HOGENOM" id="CLU_001570_15_5_1"/>
<dbReference type="GO" id="GO:0004497">
    <property type="term" value="F:monooxygenase activity"/>
    <property type="evidence" value="ECO:0000318"/>
    <property type="project" value="GO_Central"/>
</dbReference>
<dbReference type="PROSITE" id="PS00086">
    <property type="entry name" value="CYTOCHROME_P450"/>
    <property type="match status" value="1"/>
</dbReference>
<keyword evidence="7 10" id="KW-0560">Oxidoreductase</keyword>
<keyword evidence="8 9" id="KW-0408">Iron</keyword>
<dbReference type="InParanoid" id="A0A061GEY5"/>
<feature type="transmembrane region" description="Helical" evidence="11">
    <location>
        <begin position="6"/>
        <end position="25"/>
    </location>
</feature>
<evidence type="ECO:0000256" key="5">
    <source>
        <dbReference type="ARBA" id="ARBA00022723"/>
    </source>
</evidence>
<evidence type="ECO:0000313" key="13">
    <source>
        <dbReference type="Proteomes" id="UP000026915"/>
    </source>
</evidence>
<dbReference type="PRINTS" id="PR00385">
    <property type="entry name" value="P450"/>
</dbReference>
<dbReference type="InterPro" id="IPR017972">
    <property type="entry name" value="Cyt_P450_CS"/>
</dbReference>
<dbReference type="PANTHER" id="PTHR24286">
    <property type="entry name" value="CYTOCHROME P450 26"/>
    <property type="match status" value="1"/>
</dbReference>
<dbReference type="OMA" id="YWTVSTA"/>
<reference evidence="12 13" key="1">
    <citation type="journal article" date="2013" name="Genome Biol.">
        <title>The genome sequence of the most widely cultivated cacao type and its use to identify candidate genes regulating pod color.</title>
        <authorList>
            <person name="Motamayor J.C."/>
            <person name="Mockaitis K."/>
            <person name="Schmutz J."/>
            <person name="Haiminen N."/>
            <person name="Iii D.L."/>
            <person name="Cornejo O."/>
            <person name="Findley S.D."/>
            <person name="Zheng P."/>
            <person name="Utro F."/>
            <person name="Royaert S."/>
            <person name="Saski C."/>
            <person name="Jenkins J."/>
            <person name="Podicheti R."/>
            <person name="Zhao M."/>
            <person name="Scheffler B.E."/>
            <person name="Stack J.C."/>
            <person name="Feltus F.A."/>
            <person name="Mustiga G.M."/>
            <person name="Amores F."/>
            <person name="Phillips W."/>
            <person name="Marelli J.P."/>
            <person name="May G.D."/>
            <person name="Shapiro H."/>
            <person name="Ma J."/>
            <person name="Bustamante C.D."/>
            <person name="Schnell R.J."/>
            <person name="Main D."/>
            <person name="Gilbert D."/>
            <person name="Parida L."/>
            <person name="Kuhn D.N."/>
        </authorList>
    </citation>
    <scope>NUCLEOTIDE SEQUENCE [LARGE SCALE GENOMIC DNA]</scope>
    <source>
        <strain evidence="13">cv. Matina 1-6</strain>
    </source>
</reference>
<keyword evidence="5 9" id="KW-0479">Metal-binding</keyword>
<dbReference type="PRINTS" id="PR00463">
    <property type="entry name" value="EP450I"/>
</dbReference>
<evidence type="ECO:0000313" key="12">
    <source>
        <dbReference type="EMBL" id="EOY25599.1"/>
    </source>
</evidence>
<keyword evidence="6 11" id="KW-1133">Transmembrane helix</keyword>
<dbReference type="Gene3D" id="1.10.630.10">
    <property type="entry name" value="Cytochrome P450"/>
    <property type="match status" value="1"/>
</dbReference>
<accession>A0A061GEY5</accession>
<dbReference type="InterPro" id="IPR036396">
    <property type="entry name" value="Cyt_P450_sf"/>
</dbReference>
<gene>
    <name evidence="12" type="ORF">TCM_026980</name>
</gene>
<comment type="subcellular location">
    <subcellularLocation>
        <location evidence="2">Membrane</location>
        <topology evidence="2">Single-pass membrane protein</topology>
    </subcellularLocation>
</comment>
<evidence type="ECO:0000256" key="6">
    <source>
        <dbReference type="ARBA" id="ARBA00022989"/>
    </source>
</evidence>
<dbReference type="GO" id="GO:0016020">
    <property type="term" value="C:membrane"/>
    <property type="evidence" value="ECO:0007669"/>
    <property type="project" value="UniProtKB-SubCell"/>
</dbReference>
<sequence length="557" mass="62679">MELSLAVLLAPIVVTVVVVVVVFGLGARPRSSTSSGAKDLPPGSLGWPVMGETLEFLFGKPEKFVFDRMKKYSPHIFKTKILGEETAVICGPEGHKFLFSNEQKLFTAFRPHSMQKLFRSYQAAAPVQIARDAEAKILRSPGFLKPEALVRYLGKMDSITQQQMEKYWQGKDEVKAFALAKTLTLTLACRFFLGIDDPERISRLVTNFDDITLGMHSIPVNFPGTIFYRANRAAAAIRKELREVIKEKKTAMATGAPMQDILSHMIVATDPSGKYMPEAEIADKIMGLLVAGYSTVATAMTFFMKYVGEWPDIYDKILAEQSEVAAAKKPGELLDWDDIQKMKYSWNVLYEVMRLTPPLQGTFREALTEFTYAGFTIPKGWKVYWTVSTANRNPEFFPEPDKFDPSRYDEGNTFPPFTFVPFGGGPRMCPGKEYARLAILTFVHNVVKRFKWELVEPKEKIIGDMMPTPEKGLPIRLRHTAPLVVPKPGPMMKIFGLALVKATFDLTIMPSFNLFTPIFDCVFLVCPLRLAARNKQVGRVKGVKDLKVKLNKSQQIK</sequence>
<keyword evidence="10" id="KW-0503">Monooxygenase</keyword>
<evidence type="ECO:0000256" key="9">
    <source>
        <dbReference type="PIRSR" id="PIRSR602401-1"/>
    </source>
</evidence>
<dbReference type="eggNOG" id="KOG0157">
    <property type="taxonomic scope" value="Eukaryota"/>
</dbReference>
<feature type="binding site" description="axial binding residue" evidence="9">
    <location>
        <position position="429"/>
    </location>
    <ligand>
        <name>heme</name>
        <dbReference type="ChEBI" id="CHEBI:30413"/>
    </ligand>
    <ligandPart>
        <name>Fe</name>
        <dbReference type="ChEBI" id="CHEBI:18248"/>
    </ligandPart>
</feature>
<evidence type="ECO:0000256" key="2">
    <source>
        <dbReference type="ARBA" id="ARBA00004167"/>
    </source>
</evidence>
<keyword evidence="11" id="KW-0472">Membrane</keyword>
<evidence type="ECO:0000256" key="3">
    <source>
        <dbReference type="ARBA" id="ARBA00010617"/>
    </source>
</evidence>
<dbReference type="InterPro" id="IPR001128">
    <property type="entry name" value="Cyt_P450"/>
</dbReference>
<dbReference type="GO" id="GO:0020037">
    <property type="term" value="F:heme binding"/>
    <property type="evidence" value="ECO:0007669"/>
    <property type="project" value="InterPro"/>
</dbReference>
<dbReference type="GO" id="GO:0005506">
    <property type="term" value="F:iron ion binding"/>
    <property type="evidence" value="ECO:0007669"/>
    <property type="project" value="InterPro"/>
</dbReference>